<dbReference type="NCBIfam" id="TIGR01069">
    <property type="entry name" value="mutS2"/>
    <property type="match status" value="1"/>
</dbReference>
<evidence type="ECO:0000256" key="1">
    <source>
        <dbReference type="ARBA" id="ARBA00022730"/>
    </source>
</evidence>
<dbReference type="GO" id="GO:0006298">
    <property type="term" value="P:mismatch repair"/>
    <property type="evidence" value="ECO:0007669"/>
    <property type="project" value="InterPro"/>
</dbReference>
<comment type="function">
    <text evidence="7">Acts as a ribosome collision sensor, splitting the ribosome into its 2 subunits. Detects stalled/collided 70S ribosomes which it binds and splits by an ATP-hydrolysis driven conformational change. Acts upstream of the ribosome quality control system (RQC), a ribosome-associated complex that mediates the extraction of incompletely synthesized nascent chains from stalled ribosomes and their subsequent degradation. Probably generates substrates for RQC.</text>
</comment>
<evidence type="ECO:0000256" key="8">
    <source>
        <dbReference type="SAM" id="Coils"/>
    </source>
</evidence>
<comment type="subunit">
    <text evidence="7">Homodimer. Binds to stalled ribosomes, contacting rRNA.</text>
</comment>
<sequence>MMNLSKDILKNFDFDKILDQLSSACVCEVSREKMMELHPYTNPEAMNQRLQTVQQLFDFITFDGSLDLSGLSDLREIFQKIAIPGSVLSLYQVILLFNFLLLCEKTKRLQKATRIDEKYPLLTVFFNDIESYTSLIKKIKLICSPEGFILDSASPRLRDIRRRLNHLQAEVRTTIEKCLHNRDIAPFLQDATYTIRRGRYVIPIKSEFRGRIDGIVADYSSSGSSVFIEPKPILYLNNELEVLTIQEKDEIDTILLKLANDLRPYLSQLESSFQAMLELDILHAQSQLARKWRAHIPRVGEKDLIIKEGRHPLLGEKAVPFSLQISSDKKTMVISGPNAGGKTVLLKSLALIVYLAHCGIPVPVNPGSSLPFYHHLFVDIGDHQDIEQNLSTFTYRLSAFQESLTQLSSESLYLIDEIGAGTDPNEGSALAIGMIDFLGQQGATCIATTHYPLIKSYVSQHPAMISASMEFNPILFQPTYRLLVDEIGESYGIKIAENIGIPQPVIKIALQQLQKEWIDLNELIISNRKKNQELNIQLLEWQEKVKDATNRQREVVQLQEQLESQKKILIKDFQEKLTQYLKKTRDDISQLIGQLRKEKTLDESVYQELKERVDPKFYLTQELTWSPSEETIKDSPQAVFQAGEKVMVDIFQQEGEIISIDDLKNEATVVVNGRKCVLSINHLQKKSKEEEFSSSLQRSYSFQPSLNNVRNQIEIRMMKAEDAREKLDKYFDQVLLAGFKTVYIIHGKGEGILRKVTHEFLQDNPAVESYRNGLPEEGGLGVTVVILKD</sequence>
<dbReference type="Pfam" id="PF00488">
    <property type="entry name" value="MutS_V"/>
    <property type="match status" value="1"/>
</dbReference>
<keyword evidence="4 7" id="KW-0067">ATP-binding</keyword>
<keyword evidence="1 7" id="KW-0699">rRNA-binding</keyword>
<evidence type="ECO:0000256" key="5">
    <source>
        <dbReference type="ARBA" id="ARBA00022884"/>
    </source>
</evidence>
<dbReference type="SMART" id="SM00533">
    <property type="entry name" value="MUTSd"/>
    <property type="match status" value="1"/>
</dbReference>
<dbReference type="GO" id="GO:0005524">
    <property type="term" value="F:ATP binding"/>
    <property type="evidence" value="ECO:0007669"/>
    <property type="project" value="UniProtKB-UniRule"/>
</dbReference>
<dbReference type="InterPro" id="IPR005747">
    <property type="entry name" value="MutS2"/>
</dbReference>
<feature type="domain" description="Smr" evidence="9">
    <location>
        <begin position="713"/>
        <end position="788"/>
    </location>
</feature>
<dbReference type="GO" id="GO:0016887">
    <property type="term" value="F:ATP hydrolysis activity"/>
    <property type="evidence" value="ECO:0007669"/>
    <property type="project" value="InterPro"/>
</dbReference>
<dbReference type="InterPro" id="IPR027417">
    <property type="entry name" value="P-loop_NTPase"/>
</dbReference>
<comment type="similarity">
    <text evidence="7">Belongs to the DNA mismatch repair MutS family. MutS2 subfamily.</text>
</comment>
<evidence type="ECO:0000313" key="11">
    <source>
        <dbReference type="Proteomes" id="UP000594463"/>
    </source>
</evidence>
<evidence type="ECO:0000313" key="10">
    <source>
        <dbReference type="EMBL" id="QPM69252.1"/>
    </source>
</evidence>
<dbReference type="SUPFAM" id="SSF52540">
    <property type="entry name" value="P-loop containing nucleoside triphosphate hydrolases"/>
    <property type="match status" value="1"/>
</dbReference>
<dbReference type="InterPro" id="IPR007696">
    <property type="entry name" value="DNA_mismatch_repair_MutS_core"/>
</dbReference>
<evidence type="ECO:0000256" key="6">
    <source>
        <dbReference type="ARBA" id="ARBA00023125"/>
    </source>
</evidence>
<feature type="coiled-coil region" evidence="8">
    <location>
        <begin position="531"/>
        <end position="568"/>
    </location>
</feature>
<dbReference type="GO" id="GO:0043023">
    <property type="term" value="F:ribosomal large subunit binding"/>
    <property type="evidence" value="ECO:0007669"/>
    <property type="project" value="UniProtKB-UniRule"/>
</dbReference>
<evidence type="ECO:0000259" key="9">
    <source>
        <dbReference type="PROSITE" id="PS50828"/>
    </source>
</evidence>
<dbReference type="SMART" id="SM00463">
    <property type="entry name" value="SMR"/>
    <property type="match status" value="1"/>
</dbReference>
<dbReference type="KEGG" id="alam:RT761_02482"/>
<keyword evidence="11" id="KW-1185">Reference proteome</keyword>
<comment type="function">
    <text evidence="7">Endonuclease that is involved in the suppression of homologous recombination and thus may have a key role in the control of bacterial genetic diversity.</text>
</comment>
<evidence type="ECO:0000256" key="3">
    <source>
        <dbReference type="ARBA" id="ARBA00022801"/>
    </source>
</evidence>
<keyword evidence="2 7" id="KW-0547">Nucleotide-binding</keyword>
<accession>A0A7T1ANN1</accession>
<dbReference type="SMART" id="SM00534">
    <property type="entry name" value="MUTSac"/>
    <property type="match status" value="1"/>
</dbReference>
<keyword evidence="5 7" id="KW-0694">RNA-binding</keyword>
<organism evidence="10 11">
    <name type="scientific">Atribacter laminatus</name>
    <dbReference type="NCBI Taxonomy" id="2847778"/>
    <lineage>
        <taxon>Bacteria</taxon>
        <taxon>Pseudomonadati</taxon>
        <taxon>Atribacterota</taxon>
        <taxon>Atribacteria</taxon>
        <taxon>Atribacterales</taxon>
        <taxon>Atribacteraceae</taxon>
        <taxon>Atribacter</taxon>
    </lineage>
</organism>
<keyword evidence="7" id="KW-0540">Nuclease</keyword>
<proteinExistence type="inferred from homology"/>
<dbReference type="Gene3D" id="3.30.1370.110">
    <property type="match status" value="1"/>
</dbReference>
<keyword evidence="7 10" id="KW-0255">Endonuclease</keyword>
<evidence type="ECO:0000256" key="7">
    <source>
        <dbReference type="HAMAP-Rule" id="MF_00092"/>
    </source>
</evidence>
<keyword evidence="8" id="KW-0175">Coiled coil</keyword>
<dbReference type="EC" id="3.1.-.-" evidence="7"/>
<gene>
    <name evidence="7 10" type="primary">mutS2</name>
    <name evidence="7" type="synonym">rqcU</name>
    <name evidence="10" type="ORF">RT761_02482</name>
</gene>
<evidence type="ECO:0000256" key="4">
    <source>
        <dbReference type="ARBA" id="ARBA00022840"/>
    </source>
</evidence>
<dbReference type="InterPro" id="IPR045076">
    <property type="entry name" value="MutS"/>
</dbReference>
<dbReference type="InterPro" id="IPR002625">
    <property type="entry name" value="Smr_dom"/>
</dbReference>
<dbReference type="InterPro" id="IPR036187">
    <property type="entry name" value="DNA_mismatch_repair_MutS_sf"/>
</dbReference>
<dbReference type="PROSITE" id="PS50828">
    <property type="entry name" value="SMR"/>
    <property type="match status" value="1"/>
</dbReference>
<dbReference type="PANTHER" id="PTHR48466">
    <property type="entry name" value="OS10G0509000 PROTEIN-RELATED"/>
    <property type="match status" value="1"/>
</dbReference>
<protein>
    <recommendedName>
        <fullName evidence="7">Endonuclease MutS2</fullName>
        <ecNumber evidence="7">3.1.-.-</ecNumber>
    </recommendedName>
    <alternativeName>
        <fullName evidence="7">Ribosome-associated protein quality control-upstream factor</fullName>
        <shortName evidence="7">RQC-upstream factor</shortName>
        <shortName evidence="7">RqcU</shortName>
        <ecNumber evidence="7">3.6.4.-</ecNumber>
    </alternativeName>
</protein>
<dbReference type="PIRSF" id="PIRSF005814">
    <property type="entry name" value="MutS_YshD"/>
    <property type="match status" value="1"/>
</dbReference>
<name>A0A7T1ANN1_ATRLM</name>
<dbReference type="Gene3D" id="3.40.50.300">
    <property type="entry name" value="P-loop containing nucleotide triphosphate hydrolases"/>
    <property type="match status" value="1"/>
</dbReference>
<dbReference type="Proteomes" id="UP000594463">
    <property type="component" value="Chromosome"/>
</dbReference>
<dbReference type="SUPFAM" id="SSF160443">
    <property type="entry name" value="SMR domain-like"/>
    <property type="match status" value="1"/>
</dbReference>
<dbReference type="InterPro" id="IPR036063">
    <property type="entry name" value="Smr_dom_sf"/>
</dbReference>
<dbReference type="GO" id="GO:0030983">
    <property type="term" value="F:mismatched DNA binding"/>
    <property type="evidence" value="ECO:0007669"/>
    <property type="project" value="InterPro"/>
</dbReference>
<dbReference type="PANTHER" id="PTHR48466:SF2">
    <property type="entry name" value="OS10G0509000 PROTEIN"/>
    <property type="match status" value="1"/>
</dbReference>
<dbReference type="PROSITE" id="PS00486">
    <property type="entry name" value="DNA_MISMATCH_REPAIR_2"/>
    <property type="match status" value="1"/>
</dbReference>
<dbReference type="GO" id="GO:0140664">
    <property type="term" value="F:ATP-dependent DNA damage sensor activity"/>
    <property type="evidence" value="ECO:0007669"/>
    <property type="project" value="InterPro"/>
</dbReference>
<dbReference type="GO" id="GO:0019843">
    <property type="term" value="F:rRNA binding"/>
    <property type="evidence" value="ECO:0007669"/>
    <property type="project" value="UniProtKB-UniRule"/>
</dbReference>
<dbReference type="EC" id="3.6.4.-" evidence="7"/>
<dbReference type="RefSeq" id="WP_246465369.1">
    <property type="nucleotide sequence ID" value="NZ_CP065383.1"/>
</dbReference>
<dbReference type="AlphaFoldDB" id="A0A7T1ANN1"/>
<dbReference type="InterPro" id="IPR000432">
    <property type="entry name" value="DNA_mismatch_repair_MutS_C"/>
</dbReference>
<keyword evidence="3 7" id="KW-0378">Hydrolase</keyword>
<reference evidence="10 11" key="1">
    <citation type="journal article" date="2021" name="Nat. Commun.">
        <title>Isolation of a member of the candidate phylum Atribacteria reveals a unique cell membrane structure.</title>
        <authorList>
            <person name="Taiki K."/>
            <person name="Nobu M.K."/>
            <person name="Kusada H."/>
            <person name="Meng X.-Y."/>
            <person name="Hosoki N."/>
            <person name="Uematsu K."/>
            <person name="Yoshioka H."/>
            <person name="Kamagata Y."/>
            <person name="Tamaki H."/>
        </authorList>
    </citation>
    <scope>NUCLEOTIDE SEQUENCE [LARGE SCALE GENOMIC DNA]</scope>
    <source>
        <strain evidence="10 11">RT761</strain>
    </source>
</reference>
<dbReference type="EMBL" id="CP065383">
    <property type="protein sequence ID" value="QPM69252.1"/>
    <property type="molecule type" value="Genomic_DNA"/>
</dbReference>
<dbReference type="GO" id="GO:0072344">
    <property type="term" value="P:rescue of stalled ribosome"/>
    <property type="evidence" value="ECO:0007669"/>
    <property type="project" value="UniProtKB-UniRule"/>
</dbReference>
<dbReference type="Pfam" id="PF01713">
    <property type="entry name" value="Smr"/>
    <property type="match status" value="1"/>
</dbReference>
<dbReference type="SUPFAM" id="SSF48334">
    <property type="entry name" value="DNA repair protein MutS, domain III"/>
    <property type="match status" value="1"/>
</dbReference>
<evidence type="ECO:0000256" key="2">
    <source>
        <dbReference type="ARBA" id="ARBA00022741"/>
    </source>
</evidence>
<feature type="binding site" evidence="7">
    <location>
        <begin position="336"/>
        <end position="343"/>
    </location>
    <ligand>
        <name>ATP</name>
        <dbReference type="ChEBI" id="CHEBI:30616"/>
    </ligand>
</feature>
<keyword evidence="6 7" id="KW-0238">DNA-binding</keyword>
<dbReference type="HAMAP" id="MF_00092">
    <property type="entry name" value="MutS2"/>
    <property type="match status" value="1"/>
</dbReference>
<dbReference type="GO" id="GO:0004519">
    <property type="term" value="F:endonuclease activity"/>
    <property type="evidence" value="ECO:0007669"/>
    <property type="project" value="UniProtKB-UniRule"/>
</dbReference>
<dbReference type="GO" id="GO:0045910">
    <property type="term" value="P:negative regulation of DNA recombination"/>
    <property type="evidence" value="ECO:0007669"/>
    <property type="project" value="InterPro"/>
</dbReference>